<feature type="compositionally biased region" description="Low complexity" evidence="1">
    <location>
        <begin position="71"/>
        <end position="103"/>
    </location>
</feature>
<feature type="compositionally biased region" description="Low complexity" evidence="1">
    <location>
        <begin position="161"/>
        <end position="183"/>
    </location>
</feature>
<feature type="compositionally biased region" description="Low complexity" evidence="1">
    <location>
        <begin position="457"/>
        <end position="471"/>
    </location>
</feature>
<comment type="caution">
    <text evidence="2">The sequence shown here is derived from an EMBL/GenBank/DDBJ whole genome shotgun (WGS) entry which is preliminary data.</text>
</comment>
<dbReference type="Proteomes" id="UP001440984">
    <property type="component" value="Unassembled WGS sequence"/>
</dbReference>
<protein>
    <submittedName>
        <fullName evidence="2">Uncharacterized protein</fullName>
    </submittedName>
</protein>
<feature type="compositionally biased region" description="Low complexity" evidence="1">
    <location>
        <begin position="253"/>
        <end position="276"/>
    </location>
</feature>
<feature type="region of interest" description="Disordered" evidence="1">
    <location>
        <begin position="1270"/>
        <end position="1289"/>
    </location>
</feature>
<sequence length="1377" mass="142831">MSQARETQTEPVAATRPPSAARPSHDAPAPGVAALLRLQRGAGNAAVAGLVRNAGQQPSRRPSPRPKPPNAGSTVTSGAAPAAPAAVPSVSAPPRQAADPAPALDEGGSGPAETTPVTPAPGLGDDELATLDQNVDSPPASAPGPVAQTEPDDEAAAPDLGAAQAEVAEGAQAEVDAASADTGPEPEPGGGGGGGGGGPIEEPPAPPAPNLAGAPPEQAMAHLGALPPGRMAAAIGGVEDSAGAAVAREQGRLAAAPPQHTPLAATTTLAEPASSLVPASGPASQARVGRVPSRTARPTPPPRPVPSPGPAPTSRVAAPPLPAAPQGGLTQAAAHDLAASITRLPVHDPGTRVTPGPAPRVALTGDADPGQVTAQQAQLTQGTAVAQAEGARDAGEPLGEDAVHPTTAVETMRAEIPAASGGAAPSAASGPAAGETDAADSAVSAVAEEQQGPELRAAAGSAATAMASARAQHAEQEQAQRRQSAEQIAGMEREHAEAESAERTRVRGEVAEQRTQWRTEQRTLVTTAHAEAQTVVGTAGQTVENERQQAETEAAEHHRQGEQEAAAARQEGEREAAQHRAEAQRESGGGGFFGWLASRAQALFDRVKQGITAAFEKARQAVSAAIAKAQQLATAVIERARQAAVAAIRLAGTALTAIGDRVLAGFPALRDRFRNAIQARVRQAEAAVNRLAEGLKSGVRAALGLLGRGLSALLSGLERGLKAAVDGVAATVRGAINAARAALQTLGAFMAIARDVAANPGAWLRNLAASVMDGIRNHLWLALKTAVQQWFNDKVEQVLGLGRAVWNLLTRGGISLARIGQMAWQGIKQAIPAALIGILVEKLASMIIPAAGAVLAIIQGLQAAWGTVSRILQAIDRFVAFLRAVKSGNGGQAFAAAVAAAAVTVIDFVSNWLLARLARGASRVANKIRDIARRIGAALKRVVTRIGAALRRVGRRIGERFRGVRDRFRAWRERRRRETPADREKRLRQRLERAVAAINPQASRLLANGVSALRFRVMLGYWRLRHRLSGLTVDGNGTVTARINPSMEVNGAKSRRVTAAELAVLLTPIFTEAEREYDRQLAAAPTANQQLDIDWYGAGRRGWSAGDPRSLSGLSRFQQAQIMGSTAPGRSFQWAEQDVSVFTPNLPAWRPGQVGKVNWIGKYRGMAAGLYSAGDAVGISQADVNRALSTGSISDVLGLRSLMTQGTQEDRDKFIRKMQRTSFLMHSTEPGRQPGIATSTAISSTLLGTGHAGLDEVLEGRLAPMAPVGAQNAGGATARQLPAGTRSTRYPTDQAMAERLRIRRVGAIIMTLLNTATKPKMVVSASGHDLHPLAEAIREWLRVRLSRHPTPEALSDASAILRAELVAFLASYHGRSG</sequence>
<evidence type="ECO:0000313" key="2">
    <source>
        <dbReference type="EMBL" id="MEQ0563483.1"/>
    </source>
</evidence>
<evidence type="ECO:0000256" key="1">
    <source>
        <dbReference type="SAM" id="MobiDB-lite"/>
    </source>
</evidence>
<feature type="region of interest" description="Disordered" evidence="1">
    <location>
        <begin position="47"/>
        <end position="225"/>
    </location>
</feature>
<dbReference type="RefSeq" id="WP_348954546.1">
    <property type="nucleotide sequence ID" value="NZ_JBDZYD010000012.1"/>
</dbReference>
<dbReference type="EMBL" id="JBDZYD010000012">
    <property type="protein sequence ID" value="MEQ0563483.1"/>
    <property type="molecule type" value="Genomic_DNA"/>
</dbReference>
<organism evidence="2 3">
    <name type="scientific">Amycolatopsis melonis</name>
    <dbReference type="NCBI Taxonomy" id="3156488"/>
    <lineage>
        <taxon>Bacteria</taxon>
        <taxon>Bacillati</taxon>
        <taxon>Actinomycetota</taxon>
        <taxon>Actinomycetes</taxon>
        <taxon>Pseudonocardiales</taxon>
        <taxon>Pseudonocardiaceae</taxon>
        <taxon>Amycolatopsis</taxon>
    </lineage>
</organism>
<keyword evidence="3" id="KW-1185">Reference proteome</keyword>
<feature type="compositionally biased region" description="Low complexity" evidence="1">
    <location>
        <begin position="417"/>
        <end position="449"/>
    </location>
</feature>
<feature type="compositionally biased region" description="Gly residues" evidence="1">
    <location>
        <begin position="188"/>
        <end position="199"/>
    </location>
</feature>
<feature type="compositionally biased region" description="Basic and acidic residues" evidence="1">
    <location>
        <begin position="570"/>
        <end position="585"/>
    </location>
</feature>
<feature type="compositionally biased region" description="Basic and acidic residues" evidence="1">
    <location>
        <begin position="491"/>
        <end position="515"/>
    </location>
</feature>
<accession>A0ABV0LPT8</accession>
<feature type="region of interest" description="Disordered" evidence="1">
    <location>
        <begin position="249"/>
        <end position="367"/>
    </location>
</feature>
<feature type="region of interest" description="Disordered" evidence="1">
    <location>
        <begin position="382"/>
        <end position="401"/>
    </location>
</feature>
<feature type="compositionally biased region" description="Basic and acidic residues" evidence="1">
    <location>
        <begin position="544"/>
        <end position="562"/>
    </location>
</feature>
<proteinExistence type="predicted"/>
<feature type="compositionally biased region" description="Pro residues" evidence="1">
    <location>
        <begin position="298"/>
        <end position="311"/>
    </location>
</feature>
<feature type="region of interest" description="Disordered" evidence="1">
    <location>
        <begin position="1"/>
        <end position="34"/>
    </location>
</feature>
<feature type="compositionally biased region" description="Polar residues" evidence="1">
    <location>
        <begin position="1"/>
        <end position="10"/>
    </location>
</feature>
<reference evidence="2 3" key="1">
    <citation type="submission" date="2024-05" db="EMBL/GenBank/DDBJ databases">
        <authorList>
            <person name="Zhao H."/>
            <person name="Xu Y."/>
            <person name="Lin S."/>
            <person name="Spain J.C."/>
            <person name="Zhou N.-Y."/>
        </authorList>
    </citation>
    <scope>NUCLEOTIDE SEQUENCE [LARGE SCALE GENOMIC DNA]</scope>
    <source>
        <strain evidence="2 3">NEAU-NG30</strain>
    </source>
</reference>
<feature type="compositionally biased region" description="Low complexity" evidence="1">
    <location>
        <begin position="11"/>
        <end position="22"/>
    </location>
</feature>
<evidence type="ECO:0000313" key="3">
    <source>
        <dbReference type="Proteomes" id="UP001440984"/>
    </source>
</evidence>
<gene>
    <name evidence="2" type="ORF">ABJI51_30770</name>
</gene>
<feature type="compositionally biased region" description="Basic and acidic residues" evidence="1">
    <location>
        <begin position="472"/>
        <end position="484"/>
    </location>
</feature>
<name>A0ABV0LPT8_9PSEU</name>
<feature type="region of interest" description="Disordered" evidence="1">
    <location>
        <begin position="538"/>
        <end position="588"/>
    </location>
</feature>
<feature type="region of interest" description="Disordered" evidence="1">
    <location>
        <begin position="417"/>
        <end position="515"/>
    </location>
</feature>